<keyword evidence="2" id="KW-1185">Reference proteome</keyword>
<dbReference type="AlphaFoldDB" id="A0A168PJU0"/>
<organism evidence="1 2">
    <name type="scientific">Mucor lusitanicus CBS 277.49</name>
    <dbReference type="NCBI Taxonomy" id="747725"/>
    <lineage>
        <taxon>Eukaryota</taxon>
        <taxon>Fungi</taxon>
        <taxon>Fungi incertae sedis</taxon>
        <taxon>Mucoromycota</taxon>
        <taxon>Mucoromycotina</taxon>
        <taxon>Mucoromycetes</taxon>
        <taxon>Mucorales</taxon>
        <taxon>Mucorineae</taxon>
        <taxon>Mucoraceae</taxon>
        <taxon>Mucor</taxon>
    </lineage>
</organism>
<protein>
    <submittedName>
        <fullName evidence="1">Uncharacterized protein</fullName>
    </submittedName>
</protein>
<proteinExistence type="predicted"/>
<evidence type="ECO:0000313" key="2">
    <source>
        <dbReference type="Proteomes" id="UP000077051"/>
    </source>
</evidence>
<evidence type="ECO:0000313" key="1">
    <source>
        <dbReference type="EMBL" id="OAD07831.1"/>
    </source>
</evidence>
<comment type="caution">
    <text evidence="1">The sequence shown here is derived from an EMBL/GenBank/DDBJ whole genome shotgun (WGS) entry which is preliminary data.</text>
</comment>
<accession>A0A168PJU0</accession>
<sequence>MLLRELECVQAKGVVGSSAVTVKLDLPKAKGLPKRAVGQGEYNGVRTNVSSHPLKSI</sequence>
<reference evidence="1 2" key="1">
    <citation type="submission" date="2015-06" db="EMBL/GenBank/DDBJ databases">
        <title>Expansion of signal transduction pathways in fungi by whole-genome duplication.</title>
        <authorList>
            <consortium name="DOE Joint Genome Institute"/>
            <person name="Corrochano L.M."/>
            <person name="Kuo A."/>
            <person name="Marcet-Houben M."/>
            <person name="Polaino S."/>
            <person name="Salamov A."/>
            <person name="Villalobos J.M."/>
            <person name="Alvarez M.I."/>
            <person name="Avalos J."/>
            <person name="Benito E.P."/>
            <person name="Benoit I."/>
            <person name="Burger G."/>
            <person name="Camino L.P."/>
            <person name="Canovas D."/>
            <person name="Cerda-Olmedo E."/>
            <person name="Cheng J.-F."/>
            <person name="Dominguez A."/>
            <person name="Elias M."/>
            <person name="Eslava A.P."/>
            <person name="Glaser F."/>
            <person name="Grimwood J."/>
            <person name="Gutierrez G."/>
            <person name="Heitman J."/>
            <person name="Henrissat B."/>
            <person name="Iturriaga E.A."/>
            <person name="Lang B.F."/>
            <person name="Lavin J.L."/>
            <person name="Lee S."/>
            <person name="Li W."/>
            <person name="Lindquist E."/>
            <person name="Lopez-Garcia S."/>
            <person name="Luque E.M."/>
            <person name="Marcos A.T."/>
            <person name="Martin J."/>
            <person name="Mccluskey K."/>
            <person name="Medina H.R."/>
            <person name="Miralles-Duran A."/>
            <person name="Miyazaki A."/>
            <person name="Munoz-Torres E."/>
            <person name="Oguiza J.A."/>
            <person name="Ohm R."/>
            <person name="Olmedo M."/>
            <person name="Orejas M."/>
            <person name="Ortiz-Castellanos L."/>
            <person name="Pisabarro A.G."/>
            <person name="Rodriguez-Romero J."/>
            <person name="Ruiz-Herrera J."/>
            <person name="Ruiz-Vazquez R."/>
            <person name="Sanz C."/>
            <person name="Schackwitz W."/>
            <person name="Schmutz J."/>
            <person name="Shahriari M."/>
            <person name="Shelest E."/>
            <person name="Silva-Franco F."/>
            <person name="Soanes D."/>
            <person name="Syed K."/>
            <person name="Tagua V.G."/>
            <person name="Talbot N.J."/>
            <person name="Thon M."/>
            <person name="De Vries R.P."/>
            <person name="Wiebenga A."/>
            <person name="Yadav J.S."/>
            <person name="Braun E.L."/>
            <person name="Baker S."/>
            <person name="Garre V."/>
            <person name="Horwitz B."/>
            <person name="Torres-Martinez S."/>
            <person name="Idnurm A."/>
            <person name="Herrera-Estrella A."/>
            <person name="Gabaldon T."/>
            <person name="Grigoriev I.V."/>
        </authorList>
    </citation>
    <scope>NUCLEOTIDE SEQUENCE [LARGE SCALE GENOMIC DNA]</scope>
    <source>
        <strain evidence="1 2">CBS 277.49</strain>
    </source>
</reference>
<dbReference type="VEuPathDB" id="FungiDB:MUCCIDRAFT_104774"/>
<dbReference type="Proteomes" id="UP000077051">
    <property type="component" value="Unassembled WGS sequence"/>
</dbReference>
<name>A0A168PJU0_MUCCL</name>
<gene>
    <name evidence="1" type="ORF">MUCCIDRAFT_104774</name>
</gene>
<dbReference type="EMBL" id="AMYB01000001">
    <property type="protein sequence ID" value="OAD07831.1"/>
    <property type="molecule type" value="Genomic_DNA"/>
</dbReference>